<evidence type="ECO:0000313" key="2">
    <source>
        <dbReference type="EMBL" id="AXA59910.1"/>
    </source>
</evidence>
<dbReference type="PROSITE" id="PS51257">
    <property type="entry name" value="PROKAR_LIPOPROTEIN"/>
    <property type="match status" value="1"/>
</dbReference>
<dbReference type="AlphaFoldDB" id="A0A176NEF0"/>
<protein>
    <submittedName>
        <fullName evidence="2">YceK/YidQ family lipoprotein</fullName>
    </submittedName>
</protein>
<name>A0A176NEF0_9PSED</name>
<organism evidence="2 3">
    <name type="scientific">Pseudomonas thivervalensis</name>
    <dbReference type="NCBI Taxonomy" id="86265"/>
    <lineage>
        <taxon>Bacteria</taxon>
        <taxon>Pseudomonadati</taxon>
        <taxon>Pseudomonadota</taxon>
        <taxon>Gammaproteobacteria</taxon>
        <taxon>Pseudomonadales</taxon>
        <taxon>Pseudomonadaceae</taxon>
        <taxon>Pseudomonas</taxon>
    </lineage>
</organism>
<dbReference type="Pfam" id="PF07119">
    <property type="entry name" value="DUF1375"/>
    <property type="match status" value="1"/>
</dbReference>
<evidence type="ECO:0000313" key="3">
    <source>
        <dbReference type="Proteomes" id="UP000251666"/>
    </source>
</evidence>
<dbReference type="OrthoDB" id="5679649at2"/>
<feature type="signal peptide" evidence="1">
    <location>
        <begin position="1"/>
        <end position="19"/>
    </location>
</feature>
<accession>A0A176NEF0</accession>
<gene>
    <name evidence="2" type="ORF">CEQ51_07425</name>
</gene>
<dbReference type="EMBL" id="CP022202">
    <property type="protein sequence ID" value="AXA59910.1"/>
    <property type="molecule type" value="Genomic_DNA"/>
</dbReference>
<evidence type="ECO:0000256" key="1">
    <source>
        <dbReference type="SAM" id="SignalP"/>
    </source>
</evidence>
<keyword evidence="3" id="KW-1185">Reference proteome</keyword>
<proteinExistence type="predicted"/>
<reference evidence="3" key="1">
    <citation type="journal article" date="2021" name="Front. Microbiol.">
        <title>Genomic Analysis of the 1-Aminocyclopropane-1-Carboxylate Deaminase-Producing Pseudomonas thivervalensis SC5 Reveals Its Multifaceted Roles in Soil and in Beneficial Interactions With Plants.</title>
        <authorList>
            <person name="Nascimento F.X."/>
            <person name="Uron P."/>
            <person name="Glick B.R."/>
            <person name="Giachini A."/>
            <person name="Rossi M.J."/>
        </authorList>
    </citation>
    <scope>NUCLEOTIDE SEQUENCE [LARGE SCALE GENOMIC DNA]</scope>
    <source>
        <strain evidence="3">PLM3</strain>
    </source>
</reference>
<feature type="chain" id="PRO_5010455187" evidence="1">
    <location>
        <begin position="20"/>
        <end position="89"/>
    </location>
</feature>
<dbReference type="InterPro" id="IPR010780">
    <property type="entry name" value="DUF1375"/>
</dbReference>
<sequence length="89" mass="9668">MRIVIMTLIMALLAGCATANETFGMGQLCGRQPYCGAATDIEIIKGSTNDNDVYSRALAPFAIIDLPFSIVADTLILPYTIFHMRPAEE</sequence>
<keyword evidence="2" id="KW-0449">Lipoprotein</keyword>
<keyword evidence="1" id="KW-0732">Signal</keyword>
<dbReference type="Proteomes" id="UP000251666">
    <property type="component" value="Chromosome"/>
</dbReference>
<dbReference type="KEGG" id="pthv:CE140_07585"/>